<dbReference type="Proteomes" id="UP000324800">
    <property type="component" value="Unassembled WGS sequence"/>
</dbReference>
<accession>A0A5J4WUP0</accession>
<evidence type="ECO:0000313" key="2">
    <source>
        <dbReference type="Proteomes" id="UP000324800"/>
    </source>
</evidence>
<reference evidence="1 2" key="1">
    <citation type="submission" date="2019-03" db="EMBL/GenBank/DDBJ databases">
        <title>Single cell metagenomics reveals metabolic interactions within the superorganism composed of flagellate Streblomastix strix and complex community of Bacteroidetes bacteria on its surface.</title>
        <authorList>
            <person name="Treitli S.C."/>
            <person name="Kolisko M."/>
            <person name="Husnik F."/>
            <person name="Keeling P."/>
            <person name="Hampl V."/>
        </authorList>
    </citation>
    <scope>NUCLEOTIDE SEQUENCE [LARGE SCALE GENOMIC DNA]</scope>
    <source>
        <strain evidence="1">ST1C</strain>
    </source>
</reference>
<name>A0A5J4WUP0_9EUKA</name>
<dbReference type="AlphaFoldDB" id="A0A5J4WUP0"/>
<dbReference type="EMBL" id="SNRW01001023">
    <property type="protein sequence ID" value="KAA6398145.1"/>
    <property type="molecule type" value="Genomic_DNA"/>
</dbReference>
<gene>
    <name evidence="1" type="ORF">EZS28_006330</name>
</gene>
<evidence type="ECO:0000313" key="1">
    <source>
        <dbReference type="EMBL" id="KAA6398145.1"/>
    </source>
</evidence>
<sequence>MHYLKSQDELGTVQILFFSRSIRVEISLPLPIILMVSPHDLKYDGDYEHLQHDLFAIEKQGLWKEYLRAHSHAQRVIPMQVVTQKVSKIIFLEYAII</sequence>
<protein>
    <submittedName>
        <fullName evidence="1">Uncharacterized protein</fullName>
    </submittedName>
</protein>
<organism evidence="1 2">
    <name type="scientific">Streblomastix strix</name>
    <dbReference type="NCBI Taxonomy" id="222440"/>
    <lineage>
        <taxon>Eukaryota</taxon>
        <taxon>Metamonada</taxon>
        <taxon>Preaxostyla</taxon>
        <taxon>Oxymonadida</taxon>
        <taxon>Streblomastigidae</taxon>
        <taxon>Streblomastix</taxon>
    </lineage>
</organism>
<comment type="caution">
    <text evidence="1">The sequence shown here is derived from an EMBL/GenBank/DDBJ whole genome shotgun (WGS) entry which is preliminary data.</text>
</comment>
<proteinExistence type="predicted"/>